<keyword evidence="2" id="KW-0813">Transport</keyword>
<evidence type="ECO:0000256" key="8">
    <source>
        <dbReference type="ARBA" id="ARBA00023136"/>
    </source>
</evidence>
<evidence type="ECO:0000259" key="10">
    <source>
        <dbReference type="PROSITE" id="PS50893"/>
    </source>
</evidence>
<evidence type="ECO:0000313" key="13">
    <source>
        <dbReference type="Proteomes" id="UP000277236"/>
    </source>
</evidence>
<feature type="transmembrane region" description="Helical" evidence="9">
    <location>
        <begin position="20"/>
        <end position="49"/>
    </location>
</feature>
<dbReference type="PROSITE" id="PS50929">
    <property type="entry name" value="ABC_TM1F"/>
    <property type="match status" value="1"/>
</dbReference>
<dbReference type="SUPFAM" id="SSF90123">
    <property type="entry name" value="ABC transporter transmembrane region"/>
    <property type="match status" value="1"/>
</dbReference>
<keyword evidence="7 9" id="KW-1133">Transmembrane helix</keyword>
<protein>
    <recommendedName>
        <fullName evidence="14">ABC transporter ATP-binding protein</fullName>
    </recommendedName>
</protein>
<dbReference type="PROSITE" id="PS00211">
    <property type="entry name" value="ABC_TRANSPORTER_1"/>
    <property type="match status" value="1"/>
</dbReference>
<dbReference type="InterPro" id="IPR003439">
    <property type="entry name" value="ABC_transporter-like_ATP-bd"/>
</dbReference>
<dbReference type="Gene3D" id="3.40.50.300">
    <property type="entry name" value="P-loop containing nucleotide triphosphate hydrolases"/>
    <property type="match status" value="1"/>
</dbReference>
<comment type="subcellular location">
    <subcellularLocation>
        <location evidence="1">Cell membrane</location>
        <topology evidence="1">Multi-pass membrane protein</topology>
    </subcellularLocation>
</comment>
<keyword evidence="4 9" id="KW-0812">Transmembrane</keyword>
<dbReference type="GO" id="GO:0034040">
    <property type="term" value="F:ATPase-coupled lipid transmembrane transporter activity"/>
    <property type="evidence" value="ECO:0007669"/>
    <property type="project" value="TreeGrafter"/>
</dbReference>
<keyword evidence="5" id="KW-0547">Nucleotide-binding</keyword>
<dbReference type="GO" id="GO:0005524">
    <property type="term" value="F:ATP binding"/>
    <property type="evidence" value="ECO:0007669"/>
    <property type="project" value="UniProtKB-KW"/>
</dbReference>
<evidence type="ECO:0000256" key="5">
    <source>
        <dbReference type="ARBA" id="ARBA00022741"/>
    </source>
</evidence>
<dbReference type="InterPro" id="IPR003593">
    <property type="entry name" value="AAA+_ATPase"/>
</dbReference>
<dbReference type="Proteomes" id="UP000277236">
    <property type="component" value="Unassembled WGS sequence"/>
</dbReference>
<dbReference type="Pfam" id="PF00005">
    <property type="entry name" value="ABC_tran"/>
    <property type="match status" value="1"/>
</dbReference>
<reference evidence="12 13" key="1">
    <citation type="submission" date="2018-08" db="EMBL/GenBank/DDBJ databases">
        <title>Recombination of ecologically and evolutionarily significant loci maintains genetic cohesion in the Pseudomonas syringae species complex.</title>
        <authorList>
            <person name="Dillon M."/>
            <person name="Thakur S."/>
            <person name="Almeida R.N.D."/>
            <person name="Weir B.S."/>
            <person name="Guttman D.S."/>
        </authorList>
    </citation>
    <scope>NUCLEOTIDE SEQUENCE [LARGE SCALE GENOMIC DNA]</scope>
    <source>
        <strain evidence="12 13">ICMP 3353</strain>
    </source>
</reference>
<dbReference type="PANTHER" id="PTHR24221:SF654">
    <property type="entry name" value="ATP-BINDING CASSETTE SUB-FAMILY B MEMBER 6"/>
    <property type="match status" value="1"/>
</dbReference>
<dbReference type="GO" id="GO:0016887">
    <property type="term" value="F:ATP hydrolysis activity"/>
    <property type="evidence" value="ECO:0007669"/>
    <property type="project" value="InterPro"/>
</dbReference>
<evidence type="ECO:0000259" key="11">
    <source>
        <dbReference type="PROSITE" id="PS50929"/>
    </source>
</evidence>
<feature type="transmembrane region" description="Helical" evidence="9">
    <location>
        <begin position="266"/>
        <end position="284"/>
    </location>
</feature>
<dbReference type="GO" id="GO:0140359">
    <property type="term" value="F:ABC-type transporter activity"/>
    <property type="evidence" value="ECO:0007669"/>
    <property type="project" value="InterPro"/>
</dbReference>
<feature type="domain" description="ABC transporter" evidence="10">
    <location>
        <begin position="357"/>
        <end position="592"/>
    </location>
</feature>
<organism evidence="12 13">
    <name type="scientific">Pseudomonas cichorii</name>
    <dbReference type="NCBI Taxonomy" id="36746"/>
    <lineage>
        <taxon>Bacteria</taxon>
        <taxon>Pseudomonadati</taxon>
        <taxon>Pseudomonadota</taxon>
        <taxon>Gammaproteobacteria</taxon>
        <taxon>Pseudomonadales</taxon>
        <taxon>Pseudomonadaceae</taxon>
        <taxon>Pseudomonas</taxon>
    </lineage>
</organism>
<dbReference type="InterPro" id="IPR039421">
    <property type="entry name" value="Type_1_exporter"/>
</dbReference>
<evidence type="ECO:0000256" key="7">
    <source>
        <dbReference type="ARBA" id="ARBA00022989"/>
    </source>
</evidence>
<sequence length="592" mass="64757">MIQLLGRLWKCFTLKRKLQFFVILGLMVVASLAEIVSIGAIVPFLAVLINPEKLLSQPLVGNLFAAMGIDSANGLLLPLTVIFAVAAIFSGVSRFVLMWAQNRLSSAVGGDLAGDIYKTVIHQPYSKHISRNSSEVITAIFNKVDTVVREFLFPSLTIVSSAFMMLAILVIVLAIQPVVAFLAFASFGGVYLIVVLATRRQLRKDSLVVSVSSDRQLKLMSESLEGIRDVIIDSSQQTYRKDFDRVDYKLRRAKANIQIIANSPRFAIESFGMLMIAIFAYWLAQLPGGLLASIPMLGALALAAQRLLPVLQQSYAAWACISGAQDSLRDVLDLLPEERNHVEIESTRTPLDFNDRVSLDQVSYRYNSDAPWVLKNISLNIPKGSRVGLMGATGSGKSTLIDILMGLLTPTDGVFAVDGVEVNTGNSRNWQANIAHVPQQIFLSDASVAENIAFGVPYEDIDFDRVRRAAAKAQISDVIESWAGGYDTPVGERGVFLSGGQRQRIAIARAFYKEARVIILDEATSALDSKTEQEVMRAVDDLGEDTTLIVIAHRLNTLETCDTVIEIEGGTVVRYGSYESVCCAVLSVSREL</sequence>
<dbReference type="SMART" id="SM00382">
    <property type="entry name" value="AAA"/>
    <property type="match status" value="1"/>
</dbReference>
<dbReference type="EMBL" id="RBRE01000083">
    <property type="protein sequence ID" value="RMQ42298.1"/>
    <property type="molecule type" value="Genomic_DNA"/>
</dbReference>
<evidence type="ECO:0000256" key="3">
    <source>
        <dbReference type="ARBA" id="ARBA00022475"/>
    </source>
</evidence>
<dbReference type="PROSITE" id="PS50893">
    <property type="entry name" value="ABC_TRANSPORTER_2"/>
    <property type="match status" value="1"/>
</dbReference>
<evidence type="ECO:0000256" key="2">
    <source>
        <dbReference type="ARBA" id="ARBA00022448"/>
    </source>
</evidence>
<dbReference type="FunFam" id="3.40.50.300:FF:000299">
    <property type="entry name" value="ABC transporter ATP-binding protein/permease"/>
    <property type="match status" value="1"/>
</dbReference>
<feature type="transmembrane region" description="Helical" evidence="9">
    <location>
        <begin position="178"/>
        <end position="197"/>
    </location>
</feature>
<keyword evidence="3" id="KW-1003">Cell membrane</keyword>
<accession>A0A3M4LLA6</accession>
<feature type="domain" description="ABC transmembrane type-1" evidence="11">
    <location>
        <begin position="21"/>
        <end position="313"/>
    </location>
</feature>
<evidence type="ECO:0000313" key="12">
    <source>
        <dbReference type="EMBL" id="RMQ42298.1"/>
    </source>
</evidence>
<dbReference type="InterPro" id="IPR027417">
    <property type="entry name" value="P-loop_NTPase"/>
</dbReference>
<keyword evidence="8 9" id="KW-0472">Membrane</keyword>
<dbReference type="RefSeq" id="WP_221033414.1">
    <property type="nucleotide sequence ID" value="NZ_RBRE01000083.1"/>
</dbReference>
<dbReference type="InterPro" id="IPR011527">
    <property type="entry name" value="ABC1_TM_dom"/>
</dbReference>
<evidence type="ECO:0008006" key="14">
    <source>
        <dbReference type="Google" id="ProtNLM"/>
    </source>
</evidence>
<dbReference type="InterPro" id="IPR036640">
    <property type="entry name" value="ABC1_TM_sf"/>
</dbReference>
<dbReference type="Gene3D" id="1.20.1560.10">
    <property type="entry name" value="ABC transporter type 1, transmembrane domain"/>
    <property type="match status" value="1"/>
</dbReference>
<feature type="transmembrane region" description="Helical" evidence="9">
    <location>
        <begin position="151"/>
        <end position="172"/>
    </location>
</feature>
<proteinExistence type="predicted"/>
<keyword evidence="6" id="KW-0067">ATP-binding</keyword>
<evidence type="ECO:0000256" key="6">
    <source>
        <dbReference type="ARBA" id="ARBA00022840"/>
    </source>
</evidence>
<dbReference type="AlphaFoldDB" id="A0A3M4LLA6"/>
<name>A0A3M4LLA6_PSECI</name>
<dbReference type="SUPFAM" id="SSF52540">
    <property type="entry name" value="P-loop containing nucleoside triphosphate hydrolases"/>
    <property type="match status" value="1"/>
</dbReference>
<evidence type="ECO:0000256" key="9">
    <source>
        <dbReference type="SAM" id="Phobius"/>
    </source>
</evidence>
<evidence type="ECO:0000256" key="1">
    <source>
        <dbReference type="ARBA" id="ARBA00004651"/>
    </source>
</evidence>
<evidence type="ECO:0000256" key="4">
    <source>
        <dbReference type="ARBA" id="ARBA00022692"/>
    </source>
</evidence>
<dbReference type="GO" id="GO:0005886">
    <property type="term" value="C:plasma membrane"/>
    <property type="evidence" value="ECO:0007669"/>
    <property type="project" value="UniProtKB-SubCell"/>
</dbReference>
<dbReference type="Pfam" id="PF00664">
    <property type="entry name" value="ABC_membrane"/>
    <property type="match status" value="1"/>
</dbReference>
<dbReference type="PANTHER" id="PTHR24221">
    <property type="entry name" value="ATP-BINDING CASSETTE SUB-FAMILY B"/>
    <property type="match status" value="1"/>
</dbReference>
<gene>
    <name evidence="12" type="ORF">ALQ04_01067</name>
</gene>
<comment type="caution">
    <text evidence="12">The sequence shown here is derived from an EMBL/GenBank/DDBJ whole genome shotgun (WGS) entry which is preliminary data.</text>
</comment>
<feature type="transmembrane region" description="Helical" evidence="9">
    <location>
        <begin position="75"/>
        <end position="97"/>
    </location>
</feature>
<dbReference type="InterPro" id="IPR017871">
    <property type="entry name" value="ABC_transporter-like_CS"/>
</dbReference>